<dbReference type="EMBL" id="BX294133">
    <property type="protein sequence ID" value="CAD71574.1"/>
    <property type="molecule type" value="Genomic_DNA"/>
</dbReference>
<evidence type="ECO:0000313" key="1">
    <source>
        <dbReference type="EMBL" id="CAD71574.1"/>
    </source>
</evidence>
<dbReference type="Proteomes" id="UP000001025">
    <property type="component" value="Chromosome"/>
</dbReference>
<protein>
    <submittedName>
        <fullName evidence="1">Uncharacterized protein</fullName>
    </submittedName>
</protein>
<organism evidence="1 2">
    <name type="scientific">Rhodopirellula baltica (strain DSM 10527 / NCIMB 13988 / SH1)</name>
    <dbReference type="NCBI Taxonomy" id="243090"/>
    <lineage>
        <taxon>Bacteria</taxon>
        <taxon>Pseudomonadati</taxon>
        <taxon>Planctomycetota</taxon>
        <taxon>Planctomycetia</taxon>
        <taxon>Pirellulales</taxon>
        <taxon>Pirellulaceae</taxon>
        <taxon>Rhodopirellula</taxon>
    </lineage>
</organism>
<gene>
    <name evidence="1" type="ordered locus">RB424</name>
</gene>
<dbReference type="AlphaFoldDB" id="Q7UYR7"/>
<accession>Q7UYR7</accession>
<dbReference type="HOGENOM" id="CLU_3121998_0_0_0"/>
<keyword evidence="2" id="KW-1185">Reference proteome</keyword>
<dbReference type="InParanoid" id="Q7UYR7"/>
<dbReference type="STRING" id="243090.RB424"/>
<name>Q7UYR7_RHOBA</name>
<evidence type="ECO:0000313" key="2">
    <source>
        <dbReference type="Proteomes" id="UP000001025"/>
    </source>
</evidence>
<sequence>MNYLTINATMLQTNRLGWESIDLITGLLCALYQLTSLATPMNQDYLPGHS</sequence>
<dbReference type="EnsemblBacteria" id="CAD71574">
    <property type="protein sequence ID" value="CAD71574"/>
    <property type="gene ID" value="RB424"/>
</dbReference>
<reference evidence="1 2" key="1">
    <citation type="journal article" date="2003" name="Proc. Natl. Acad. Sci. U.S.A.">
        <title>Complete genome sequence of the marine planctomycete Pirellula sp. strain 1.</title>
        <authorList>
            <person name="Gloeckner F.O."/>
            <person name="Kube M."/>
            <person name="Bauer M."/>
            <person name="Teeling H."/>
            <person name="Lombardot T."/>
            <person name="Ludwig W."/>
            <person name="Gade D."/>
            <person name="Beck A."/>
            <person name="Borzym K."/>
            <person name="Heitmann K."/>
            <person name="Rabus R."/>
            <person name="Schlesner H."/>
            <person name="Amann R."/>
            <person name="Reinhardt R."/>
        </authorList>
    </citation>
    <scope>NUCLEOTIDE SEQUENCE [LARGE SCALE GENOMIC DNA]</scope>
    <source>
        <strain evidence="2">DSM 10527 / NCIMB 13988 / SH1</strain>
    </source>
</reference>
<dbReference type="KEGG" id="rba:RB424"/>
<proteinExistence type="predicted"/>